<dbReference type="EMBL" id="JAVBVO010000003">
    <property type="protein sequence ID" value="MDZ5758646.1"/>
    <property type="molecule type" value="Genomic_DNA"/>
</dbReference>
<keyword evidence="3" id="KW-0378">Hydrolase</keyword>
<accession>A0AAW9K5X7</accession>
<evidence type="ECO:0000256" key="1">
    <source>
        <dbReference type="SAM" id="Coils"/>
    </source>
</evidence>
<feature type="transmembrane region" description="Helical" evidence="2">
    <location>
        <begin position="7"/>
        <end position="25"/>
    </location>
</feature>
<feature type="transmembrane region" description="Helical" evidence="2">
    <location>
        <begin position="37"/>
        <end position="68"/>
    </location>
</feature>
<evidence type="ECO:0000313" key="3">
    <source>
        <dbReference type="EMBL" id="MDZ5758646.1"/>
    </source>
</evidence>
<proteinExistence type="predicted"/>
<keyword evidence="1" id="KW-0175">Coiled coil</keyword>
<name>A0AAW9K5X7_CARML</name>
<organism evidence="3 4">
    <name type="scientific">Carnobacterium maltaromaticum</name>
    <name type="common">Carnobacterium piscicola</name>
    <dbReference type="NCBI Taxonomy" id="2751"/>
    <lineage>
        <taxon>Bacteria</taxon>
        <taxon>Bacillati</taxon>
        <taxon>Bacillota</taxon>
        <taxon>Bacilli</taxon>
        <taxon>Lactobacillales</taxon>
        <taxon>Carnobacteriaceae</taxon>
        <taxon>Carnobacterium</taxon>
    </lineage>
</organism>
<sequence>MKNWKVILWLVLFFPLGAYFMWRYSSWNIHLKYGISIFLGLLTALFTFTGGLFILFWYSGFGFLLYFIATFKSSPKKQKISFLTASVLLFGSSLALSPTTESVRSDQNQIQVVKKDTSASDIKKQKEKKASEEQLAAENKIQAEKELQAEKLKEATDALILAEATPTRENYNKASTLVVALTTKDSTIVSRLDAVKQTVETEEKVVAEAKEKAETERIAAEEARIAEEQRVQEAQRVAEEQRLANERAVAEENRVAQAAAAASQQDNTGQRVLVTPTGSKYHIRKCGNGTYTDASLEDALSRGLEPCSKCF</sequence>
<gene>
    <name evidence="3" type="ORF">RAK27_08270</name>
</gene>
<protein>
    <submittedName>
        <fullName evidence="3">Serine protease</fullName>
    </submittedName>
</protein>
<dbReference type="Proteomes" id="UP001290462">
    <property type="component" value="Unassembled WGS sequence"/>
</dbReference>
<dbReference type="GO" id="GO:0008233">
    <property type="term" value="F:peptidase activity"/>
    <property type="evidence" value="ECO:0007669"/>
    <property type="project" value="UniProtKB-KW"/>
</dbReference>
<keyword evidence="2" id="KW-0472">Membrane</keyword>
<keyword evidence="2" id="KW-0812">Transmembrane</keyword>
<comment type="caution">
    <text evidence="3">The sequence shown here is derived from an EMBL/GenBank/DDBJ whole genome shotgun (WGS) entry which is preliminary data.</text>
</comment>
<dbReference type="RefSeq" id="WP_322808854.1">
    <property type="nucleotide sequence ID" value="NZ_JAVBVO010000003.1"/>
</dbReference>
<evidence type="ECO:0000313" key="4">
    <source>
        <dbReference type="Proteomes" id="UP001290462"/>
    </source>
</evidence>
<keyword evidence="2" id="KW-1133">Transmembrane helix</keyword>
<reference evidence="3" key="1">
    <citation type="submission" date="2023-08" db="EMBL/GenBank/DDBJ databases">
        <title>Genomic characterization of piscicolin 126 produced by Carnobacterium maltaromaticum CM22 strain isolated from salmon (Salmo salar).</title>
        <authorList>
            <person name="Gonzalez-Gragera E."/>
            <person name="Garcia-Lopez J.D."/>
            <person name="Teso-Perez C."/>
            <person name="Gimenez-Hernandez I."/>
            <person name="Peralta-Sanchez J.M."/>
            <person name="Valdivia E."/>
            <person name="Montalban-Lopez M."/>
            <person name="Martin-Platero A.M."/>
            <person name="Banos A."/>
            <person name="Martinez-Bueno M."/>
        </authorList>
    </citation>
    <scope>NUCLEOTIDE SEQUENCE</scope>
    <source>
        <strain evidence="3">CM22</strain>
    </source>
</reference>
<dbReference type="GO" id="GO:0006508">
    <property type="term" value="P:proteolysis"/>
    <property type="evidence" value="ECO:0007669"/>
    <property type="project" value="UniProtKB-KW"/>
</dbReference>
<evidence type="ECO:0000256" key="2">
    <source>
        <dbReference type="SAM" id="Phobius"/>
    </source>
</evidence>
<dbReference type="AlphaFoldDB" id="A0AAW9K5X7"/>
<feature type="transmembrane region" description="Helical" evidence="2">
    <location>
        <begin position="80"/>
        <end position="97"/>
    </location>
</feature>
<feature type="coiled-coil region" evidence="1">
    <location>
        <begin position="192"/>
        <end position="251"/>
    </location>
</feature>
<keyword evidence="3" id="KW-0645">Protease</keyword>